<evidence type="ECO:0000313" key="2">
    <source>
        <dbReference type="Proteomes" id="UP000275069"/>
    </source>
</evidence>
<accession>A0A387BME3</accession>
<evidence type="ECO:0000313" key="1">
    <source>
        <dbReference type="EMBL" id="AYG02196.1"/>
    </source>
</evidence>
<dbReference type="RefSeq" id="WP_120787730.1">
    <property type="nucleotide sequence ID" value="NZ_CP032624.1"/>
</dbReference>
<keyword evidence="2" id="KW-1185">Reference proteome</keyword>
<reference evidence="1 2" key="1">
    <citation type="submission" date="2018-09" db="EMBL/GenBank/DDBJ databases">
        <title>Genome sequencing of strain 2DFW10M-5.</title>
        <authorList>
            <person name="Heo J."/>
            <person name="Kim S.-J."/>
            <person name="Kwon S.-W."/>
        </authorList>
    </citation>
    <scope>NUCLEOTIDE SEQUENCE [LARGE SCALE GENOMIC DNA]</scope>
    <source>
        <strain evidence="1 2">2DFW10M-5</strain>
    </source>
</reference>
<sequence>MDQDWRLTGQESYLQDRSLRLALWVGYRAGWDHDHCGFCQAEISDDTTGHAKYNEAWVTADDGYTWICPECFNDFRERFRWTVTT</sequence>
<organism evidence="1 2">
    <name type="scientific">Gryllotalpicola protaetiae</name>
    <dbReference type="NCBI Taxonomy" id="2419771"/>
    <lineage>
        <taxon>Bacteria</taxon>
        <taxon>Bacillati</taxon>
        <taxon>Actinomycetota</taxon>
        <taxon>Actinomycetes</taxon>
        <taxon>Micrococcales</taxon>
        <taxon>Microbacteriaceae</taxon>
        <taxon>Gryllotalpicola</taxon>
    </lineage>
</organism>
<dbReference type="OrthoDB" id="1362328at2"/>
<dbReference type="EMBL" id="CP032624">
    <property type="protein sequence ID" value="AYG02196.1"/>
    <property type="molecule type" value="Genomic_DNA"/>
</dbReference>
<proteinExistence type="predicted"/>
<dbReference type="Proteomes" id="UP000275069">
    <property type="component" value="Chromosome"/>
</dbReference>
<dbReference type="KEGG" id="gry:D7I44_00710"/>
<gene>
    <name evidence="1" type="ORF">D7I44_00710</name>
</gene>
<protein>
    <submittedName>
        <fullName evidence="1">Uncharacterized protein</fullName>
    </submittedName>
</protein>
<name>A0A387BME3_9MICO</name>
<dbReference type="AlphaFoldDB" id="A0A387BME3"/>